<dbReference type="eggNOG" id="COG3396">
    <property type="taxonomic scope" value="Bacteria"/>
</dbReference>
<dbReference type="RefSeq" id="WP_128638783.1">
    <property type="nucleotide sequence ID" value="NZ_CP008947.1"/>
</dbReference>
<gene>
    <name evidence="1" type="ORF">EP51_05820</name>
</gene>
<dbReference type="AlphaFoldDB" id="A0A076EL51"/>
<dbReference type="GO" id="GO:0016491">
    <property type="term" value="F:oxidoreductase activity"/>
    <property type="evidence" value="ECO:0007669"/>
    <property type="project" value="InterPro"/>
</dbReference>
<evidence type="ECO:0000313" key="2">
    <source>
        <dbReference type="Proteomes" id="UP000028488"/>
    </source>
</evidence>
<accession>A0A076EL51</accession>
<dbReference type="InterPro" id="IPR012348">
    <property type="entry name" value="RNR-like"/>
</dbReference>
<sequence>MTTSGRDAIFETLLESAKRLSFDPRDPLVCQPDSEGDEFHGMTPEWSPLFGTATWDSMAESERVRLTRSEVAQFLGVGIWLEVGLQVALLRASHSADPARSDVKFLFNECADENLHSLMFVNVIDSIGSHFYRRDRSLDFFGWLFRTIAWDEVAYGIVLAGEEIFDVMQRDWMASEDVAAPIRRACYIHVIEESRHMAYARQKIRTRLIKISRVRRFISTLVIAIGTHLVAKSLINRRMYEDLGLDWKVVGPEIAANEHHRIMFRRAAEPFIEFLSREGLLNFGARWIYRKSNLL</sequence>
<protein>
    <recommendedName>
        <fullName evidence="3">Diiron oxygenase</fullName>
    </recommendedName>
</protein>
<organism evidence="1 2">
    <name type="scientific">Rhodococcus opacus</name>
    <name type="common">Nocardia opaca</name>
    <dbReference type="NCBI Taxonomy" id="37919"/>
    <lineage>
        <taxon>Bacteria</taxon>
        <taxon>Bacillati</taxon>
        <taxon>Actinomycetota</taxon>
        <taxon>Actinomycetes</taxon>
        <taxon>Mycobacteriales</taxon>
        <taxon>Nocardiaceae</taxon>
        <taxon>Rhodococcus</taxon>
    </lineage>
</organism>
<reference evidence="1 2" key="1">
    <citation type="submission" date="2014-07" db="EMBL/GenBank/DDBJ databases">
        <title>Genome Sequence of Rhodococcus opacus Strain R7, a Biodegrader of Mono- and Polycyclic Aromatic Hydrocarbons.</title>
        <authorList>
            <person name="Di Gennaro P."/>
            <person name="Zampolli J."/>
            <person name="Presti I."/>
            <person name="Cappelletti M."/>
            <person name="D'Ursi P."/>
            <person name="Orro A."/>
            <person name="Mezzelani A."/>
            <person name="Milanesi L."/>
        </authorList>
    </citation>
    <scope>NUCLEOTIDE SEQUENCE [LARGE SCALE GENOMIC DNA]</scope>
    <source>
        <strain evidence="1 2">R7</strain>
    </source>
</reference>
<dbReference type="Proteomes" id="UP000028488">
    <property type="component" value="Chromosome"/>
</dbReference>
<dbReference type="InterPro" id="IPR025859">
    <property type="entry name" value="AurF/CmlI"/>
</dbReference>
<evidence type="ECO:0008006" key="3">
    <source>
        <dbReference type="Google" id="ProtNLM"/>
    </source>
</evidence>
<evidence type="ECO:0000313" key="1">
    <source>
        <dbReference type="EMBL" id="AII04139.1"/>
    </source>
</evidence>
<proteinExistence type="predicted"/>
<name>A0A076EL51_RHOOP</name>
<dbReference type="Pfam" id="PF11583">
    <property type="entry name" value="AurF"/>
    <property type="match status" value="1"/>
</dbReference>
<dbReference type="Gene3D" id="1.10.620.20">
    <property type="entry name" value="Ribonucleotide Reductase, subunit A"/>
    <property type="match status" value="1"/>
</dbReference>
<dbReference type="EMBL" id="CP008947">
    <property type="protein sequence ID" value="AII04139.1"/>
    <property type="molecule type" value="Genomic_DNA"/>
</dbReference>